<comment type="caution">
    <text evidence="3">The sequence shown here is derived from an EMBL/GenBank/DDBJ whole genome shotgun (WGS) entry which is preliminary data.</text>
</comment>
<feature type="domain" description="PRC-barrel" evidence="2">
    <location>
        <begin position="3"/>
        <end position="76"/>
    </location>
</feature>
<dbReference type="OrthoDB" id="9793882at2"/>
<proteinExistence type="predicted"/>
<dbReference type="InterPro" id="IPR011033">
    <property type="entry name" value="PRC_barrel-like_sf"/>
</dbReference>
<dbReference type="Gene3D" id="3.90.50.10">
    <property type="entry name" value="Photosynthetic Reaction Center, subunit H, domain 2"/>
    <property type="match status" value="2"/>
</dbReference>
<reference evidence="3" key="1">
    <citation type="submission" date="2019-11" db="EMBL/GenBank/DDBJ databases">
        <authorList>
            <person name="Li J."/>
        </authorList>
    </citation>
    <scope>NUCLEOTIDE SEQUENCE</scope>
    <source>
        <strain evidence="3">B6B</strain>
    </source>
</reference>
<evidence type="ECO:0000313" key="3">
    <source>
        <dbReference type="EMBL" id="MRH42670.1"/>
    </source>
</evidence>
<dbReference type="EMBL" id="WJNG01000006">
    <property type="protein sequence ID" value="MRH42670.1"/>
    <property type="molecule type" value="Genomic_DNA"/>
</dbReference>
<organism evidence="3 4">
    <name type="scientific">Aquibacillus halophilus</name>
    <dbReference type="NCBI Taxonomy" id="930132"/>
    <lineage>
        <taxon>Bacteria</taxon>
        <taxon>Bacillati</taxon>
        <taxon>Bacillota</taxon>
        <taxon>Bacilli</taxon>
        <taxon>Bacillales</taxon>
        <taxon>Bacillaceae</taxon>
        <taxon>Aquibacillus</taxon>
    </lineage>
</organism>
<dbReference type="SUPFAM" id="SSF50346">
    <property type="entry name" value="PRC-barrel domain"/>
    <property type="match status" value="2"/>
</dbReference>
<dbReference type="Pfam" id="PF05239">
    <property type="entry name" value="PRC"/>
    <property type="match status" value="2"/>
</dbReference>
<feature type="domain" description="PRC-barrel" evidence="2">
    <location>
        <begin position="155"/>
        <end position="223"/>
    </location>
</feature>
<accession>A0A6A8DBJ0</accession>
<dbReference type="Proteomes" id="UP000799092">
    <property type="component" value="Unassembled WGS sequence"/>
</dbReference>
<sequence length="254" mass="30041">MLHYANRIQEFNVQATDGKLGKVKDIYFDEDSWVVRYLVVDTNKWLPGRKVLVSPISFDHIDYENSTVNIFESKDMIKNSPSIDEHQPVSRKQEQMLSVYYGWPYYWNYLDTPMTWGQFPTPGELRSAGSKEKELTPEQEESKKLRSVKEIKGDFSGYNIQATDGEIGHVTDFIVDDYNWKLRYFIVETKKLLPGKFVLLSIDWIESISWLDRNVVVDLPKEKIENGPFYDLHQRFTRDDEKRLYESYSKTPYF</sequence>
<protein>
    <submittedName>
        <fullName evidence="3">PRC-barrel domain containing protein</fullName>
    </submittedName>
</protein>
<dbReference type="AlphaFoldDB" id="A0A6A8DBJ0"/>
<dbReference type="GO" id="GO:0019684">
    <property type="term" value="P:photosynthesis, light reaction"/>
    <property type="evidence" value="ECO:0007669"/>
    <property type="project" value="InterPro"/>
</dbReference>
<dbReference type="InterPro" id="IPR014747">
    <property type="entry name" value="Bac_photo_RC_H_C"/>
</dbReference>
<evidence type="ECO:0000313" key="4">
    <source>
        <dbReference type="Proteomes" id="UP000799092"/>
    </source>
</evidence>
<evidence type="ECO:0000259" key="2">
    <source>
        <dbReference type="Pfam" id="PF05239"/>
    </source>
</evidence>
<dbReference type="InterPro" id="IPR027275">
    <property type="entry name" value="PRC-brl_dom"/>
</dbReference>
<feature type="region of interest" description="Disordered" evidence="1">
    <location>
        <begin position="123"/>
        <end position="143"/>
    </location>
</feature>
<name>A0A6A8DBJ0_9BACI</name>
<dbReference type="RefSeq" id="WP_153736322.1">
    <property type="nucleotide sequence ID" value="NZ_WJNG01000006.1"/>
</dbReference>
<feature type="compositionally biased region" description="Basic and acidic residues" evidence="1">
    <location>
        <begin position="129"/>
        <end position="143"/>
    </location>
</feature>
<dbReference type="GO" id="GO:0030077">
    <property type="term" value="C:plasma membrane light-harvesting complex"/>
    <property type="evidence" value="ECO:0007669"/>
    <property type="project" value="InterPro"/>
</dbReference>
<evidence type="ECO:0000256" key="1">
    <source>
        <dbReference type="SAM" id="MobiDB-lite"/>
    </source>
</evidence>
<keyword evidence="4" id="KW-1185">Reference proteome</keyword>
<gene>
    <name evidence="3" type="ORF">GH741_08220</name>
</gene>